<dbReference type="PROSITE" id="PS51795">
    <property type="entry name" value="ZF_FLZ"/>
    <property type="match status" value="1"/>
</dbReference>
<evidence type="ECO:0000256" key="1">
    <source>
        <dbReference type="ARBA" id="ARBA00009374"/>
    </source>
</evidence>
<name>A0A2C9W2M4_MANES</name>
<dbReference type="AlphaFoldDB" id="A0A2C9W2M4"/>
<organism evidence="6 7">
    <name type="scientific">Manihot esculenta</name>
    <name type="common">Cassava</name>
    <name type="synonym">Jatropha manihot</name>
    <dbReference type="NCBI Taxonomy" id="3983"/>
    <lineage>
        <taxon>Eukaryota</taxon>
        <taxon>Viridiplantae</taxon>
        <taxon>Streptophyta</taxon>
        <taxon>Embryophyta</taxon>
        <taxon>Tracheophyta</taxon>
        <taxon>Spermatophyta</taxon>
        <taxon>Magnoliopsida</taxon>
        <taxon>eudicotyledons</taxon>
        <taxon>Gunneridae</taxon>
        <taxon>Pentapetalae</taxon>
        <taxon>rosids</taxon>
        <taxon>fabids</taxon>
        <taxon>Malpighiales</taxon>
        <taxon>Euphorbiaceae</taxon>
        <taxon>Crotonoideae</taxon>
        <taxon>Manihoteae</taxon>
        <taxon>Manihot</taxon>
    </lineage>
</organism>
<dbReference type="STRING" id="3983.A0A2C9W2M4"/>
<evidence type="ECO:0000259" key="5">
    <source>
        <dbReference type="PROSITE" id="PS51795"/>
    </source>
</evidence>
<feature type="domain" description="FLZ-type" evidence="5">
    <location>
        <begin position="81"/>
        <end position="125"/>
    </location>
</feature>
<dbReference type="PANTHER" id="PTHR47847">
    <property type="entry name" value="FCS-LIKE ZINC FINGER 17"/>
    <property type="match status" value="1"/>
</dbReference>
<sequence>MLRNFKNPFAMLAGFSQDSKSTCATSKERVMVVGLQTLVHISSSEAKSKSNVVLKSSMKKVNHRHLPAAASSSATTIESYCYLKSCYLCNKKLRLDSDIYMYRGDQGFCSIECRNRRIVLDEMKELEISTKQMRKSYRHCSASGRHETRRLLEDLRQRRNPVSHQNHWAIVS</sequence>
<dbReference type="OrthoDB" id="1927223at2759"/>
<dbReference type="Proteomes" id="UP000091857">
    <property type="component" value="Chromosome 4"/>
</dbReference>
<reference evidence="7" key="1">
    <citation type="journal article" date="2016" name="Nat. Biotechnol.">
        <title>Sequencing wild and cultivated cassava and related species reveals extensive interspecific hybridization and genetic diversity.</title>
        <authorList>
            <person name="Bredeson J.V."/>
            <person name="Lyons J.B."/>
            <person name="Prochnik S.E."/>
            <person name="Wu G.A."/>
            <person name="Ha C.M."/>
            <person name="Edsinger-Gonzales E."/>
            <person name="Grimwood J."/>
            <person name="Schmutz J."/>
            <person name="Rabbi I.Y."/>
            <person name="Egesi C."/>
            <person name="Nauluvula P."/>
            <person name="Lebot V."/>
            <person name="Ndunguru J."/>
            <person name="Mkamilo G."/>
            <person name="Bart R.S."/>
            <person name="Setter T.L."/>
            <person name="Gleadow R.M."/>
            <person name="Kulakow P."/>
            <person name="Ferguson M.E."/>
            <person name="Rounsley S."/>
            <person name="Rokhsar D.S."/>
        </authorList>
    </citation>
    <scope>NUCLEOTIDE SEQUENCE [LARGE SCALE GENOMIC DNA]</scope>
    <source>
        <strain evidence="7">cv. AM560-2</strain>
    </source>
</reference>
<dbReference type="GO" id="GO:0008270">
    <property type="term" value="F:zinc ion binding"/>
    <property type="evidence" value="ECO:0007669"/>
    <property type="project" value="UniProtKB-KW"/>
</dbReference>
<keyword evidence="3" id="KW-0862">Zinc</keyword>
<dbReference type="EMBL" id="CM004390">
    <property type="protein sequence ID" value="OAY53272.1"/>
    <property type="molecule type" value="Genomic_DNA"/>
</dbReference>
<keyword evidence="7" id="KW-1185">Reference proteome</keyword>
<evidence type="ECO:0000256" key="2">
    <source>
        <dbReference type="ARBA" id="ARBA00022723"/>
    </source>
</evidence>
<gene>
    <name evidence="6" type="ORF">MANES_04G150300v8</name>
</gene>
<dbReference type="PANTHER" id="PTHR47847:SF2">
    <property type="entry name" value="FCS-LIKE ZINC FINGER 17-RELATED"/>
    <property type="match status" value="1"/>
</dbReference>
<evidence type="ECO:0000256" key="4">
    <source>
        <dbReference type="PROSITE-ProRule" id="PRU01131"/>
    </source>
</evidence>
<accession>A0A2C9W2M4</accession>
<dbReference type="Gramene" id="Manes.04G150300.1.v8.1">
    <property type="protein sequence ID" value="Manes.04G150300.1.v8.1.CDS"/>
    <property type="gene ID" value="Manes.04G150300.v8.1"/>
</dbReference>
<dbReference type="InterPro" id="IPR007650">
    <property type="entry name" value="Zf-FLZ_dom"/>
</dbReference>
<evidence type="ECO:0000313" key="6">
    <source>
        <dbReference type="EMBL" id="OAY53272.1"/>
    </source>
</evidence>
<dbReference type="InterPro" id="IPR044181">
    <property type="entry name" value="FLZ17/18"/>
</dbReference>
<proteinExistence type="inferred from homology"/>
<dbReference type="Pfam" id="PF04570">
    <property type="entry name" value="zf-FLZ"/>
    <property type="match status" value="1"/>
</dbReference>
<evidence type="ECO:0000256" key="3">
    <source>
        <dbReference type="ARBA" id="ARBA00022771"/>
    </source>
</evidence>
<keyword evidence="2" id="KW-0479">Metal-binding</keyword>
<comment type="caution">
    <text evidence="6">The sequence shown here is derived from an EMBL/GenBank/DDBJ whole genome shotgun (WGS) entry which is preliminary data.</text>
</comment>
<protein>
    <recommendedName>
        <fullName evidence="5">FLZ-type domain-containing protein</fullName>
    </recommendedName>
</protein>
<comment type="similarity">
    <text evidence="1">Belongs to the FLZ family.</text>
</comment>
<evidence type="ECO:0000313" key="7">
    <source>
        <dbReference type="Proteomes" id="UP000091857"/>
    </source>
</evidence>
<feature type="zinc finger region" description="FLZ-type" evidence="4">
    <location>
        <begin position="81"/>
        <end position="125"/>
    </location>
</feature>
<keyword evidence="3" id="KW-0863">Zinc-finger</keyword>
<dbReference type="OMA" id="CYLKSCY"/>